<reference evidence="5 6" key="1">
    <citation type="submission" date="2020-06" db="EMBL/GenBank/DDBJ databases">
        <title>Global-level population genomics: horizontal gene transfer, symbiosis and evolution in Rhizobia.</title>
        <authorList>
            <person name="Gai Y."/>
        </authorList>
    </citation>
    <scope>NUCLEOTIDE SEQUENCE [LARGE SCALE GENOMIC DNA]</scope>
    <source>
        <strain evidence="5 6">PLR6_1b</strain>
    </source>
</reference>
<evidence type="ECO:0000256" key="3">
    <source>
        <dbReference type="ARBA" id="ARBA00023163"/>
    </source>
</evidence>
<dbReference type="Proteomes" id="UP000720124">
    <property type="component" value="Unassembled WGS sequence"/>
</dbReference>
<sequence length="281" mass="31415">MSVDEQISILSAIGFRIVHVRGPAWESVGELRRANAGSIAIGYNGQRNVAMETPNGGVTTRNLPAGSIRLNGPAPTQWLRVNSPAEMVEITASPALKANIAESLAVERHRDLADAFGWEDPIVWCFATRLRQAATGLAPANELYCDTLVRKLYERVYIEQFGGRPIERRRSESGLDERRLGRVFDYIEAHLAKPMTISDLAAVAAYSPFHFARAFKVAVGFPPHAYLAVRRLEAARRLALRSHLPIEQIAENTGFINVSHFRRRFRRELGMLPSQMRRSVT</sequence>
<evidence type="ECO:0000256" key="2">
    <source>
        <dbReference type="ARBA" id="ARBA00023125"/>
    </source>
</evidence>
<dbReference type="Gene3D" id="1.10.10.60">
    <property type="entry name" value="Homeodomain-like"/>
    <property type="match status" value="2"/>
</dbReference>
<evidence type="ECO:0000256" key="1">
    <source>
        <dbReference type="ARBA" id="ARBA00023015"/>
    </source>
</evidence>
<keyword evidence="1" id="KW-0805">Transcription regulation</keyword>
<dbReference type="InterPro" id="IPR018060">
    <property type="entry name" value="HTH_AraC"/>
</dbReference>
<proteinExistence type="predicted"/>
<dbReference type="InterPro" id="IPR050204">
    <property type="entry name" value="AraC_XylS_family_regulators"/>
</dbReference>
<dbReference type="InterPro" id="IPR020449">
    <property type="entry name" value="Tscrpt_reg_AraC-type_HTH"/>
</dbReference>
<keyword evidence="2" id="KW-0238">DNA-binding</keyword>
<dbReference type="SUPFAM" id="SSF46689">
    <property type="entry name" value="Homeodomain-like"/>
    <property type="match status" value="2"/>
</dbReference>
<dbReference type="RefSeq" id="WP_221094733.1">
    <property type="nucleotide sequence ID" value="NZ_JABDWX010000007.1"/>
</dbReference>
<dbReference type="PROSITE" id="PS00041">
    <property type="entry name" value="HTH_ARAC_FAMILY_1"/>
    <property type="match status" value="1"/>
</dbReference>
<dbReference type="SMART" id="SM00342">
    <property type="entry name" value="HTH_ARAC"/>
    <property type="match status" value="1"/>
</dbReference>
<feature type="domain" description="HTH araC/xylS-type" evidence="4">
    <location>
        <begin position="181"/>
        <end position="279"/>
    </location>
</feature>
<evidence type="ECO:0000259" key="4">
    <source>
        <dbReference type="PROSITE" id="PS01124"/>
    </source>
</evidence>
<dbReference type="PANTHER" id="PTHR46796:SF6">
    <property type="entry name" value="ARAC SUBFAMILY"/>
    <property type="match status" value="1"/>
</dbReference>
<dbReference type="PROSITE" id="PS01124">
    <property type="entry name" value="HTH_ARAC_FAMILY_2"/>
    <property type="match status" value="1"/>
</dbReference>
<keyword evidence="3" id="KW-0804">Transcription</keyword>
<dbReference type="InterPro" id="IPR009057">
    <property type="entry name" value="Homeodomain-like_sf"/>
</dbReference>
<evidence type="ECO:0000313" key="5">
    <source>
        <dbReference type="EMBL" id="MBY3592693.1"/>
    </source>
</evidence>
<dbReference type="InterPro" id="IPR018062">
    <property type="entry name" value="HTH_AraC-typ_CS"/>
</dbReference>
<dbReference type="PANTHER" id="PTHR46796">
    <property type="entry name" value="HTH-TYPE TRANSCRIPTIONAL ACTIVATOR RHAS-RELATED"/>
    <property type="match status" value="1"/>
</dbReference>
<dbReference type="PRINTS" id="PR00032">
    <property type="entry name" value="HTHARAC"/>
</dbReference>
<name>A0ABS7LN65_9HYPH</name>
<dbReference type="Pfam" id="PF12833">
    <property type="entry name" value="HTH_18"/>
    <property type="match status" value="1"/>
</dbReference>
<comment type="caution">
    <text evidence="5">The sequence shown here is derived from an EMBL/GenBank/DDBJ whole genome shotgun (WGS) entry which is preliminary data.</text>
</comment>
<gene>
    <name evidence="5" type="ORF">HJA87_22830</name>
</gene>
<evidence type="ECO:0000313" key="6">
    <source>
        <dbReference type="Proteomes" id="UP000720124"/>
    </source>
</evidence>
<accession>A0ABS7LN65</accession>
<dbReference type="EMBL" id="JABTXI010000009">
    <property type="protein sequence ID" value="MBY3592693.1"/>
    <property type="molecule type" value="Genomic_DNA"/>
</dbReference>
<organism evidence="5 6">
    <name type="scientific">Rhizobium bangladeshense</name>
    <dbReference type="NCBI Taxonomy" id="1138189"/>
    <lineage>
        <taxon>Bacteria</taxon>
        <taxon>Pseudomonadati</taxon>
        <taxon>Pseudomonadota</taxon>
        <taxon>Alphaproteobacteria</taxon>
        <taxon>Hyphomicrobiales</taxon>
        <taxon>Rhizobiaceae</taxon>
        <taxon>Rhizobium/Agrobacterium group</taxon>
        <taxon>Rhizobium</taxon>
    </lineage>
</organism>
<protein>
    <submittedName>
        <fullName evidence="5">Helix-turn-helix transcriptional regulator</fullName>
    </submittedName>
</protein>
<keyword evidence="6" id="KW-1185">Reference proteome</keyword>